<evidence type="ECO:0000313" key="2">
    <source>
        <dbReference type="Proteomes" id="UP000054359"/>
    </source>
</evidence>
<organism evidence="1 2">
    <name type="scientific">Stegodyphus mimosarum</name>
    <name type="common">African social velvet spider</name>
    <dbReference type="NCBI Taxonomy" id="407821"/>
    <lineage>
        <taxon>Eukaryota</taxon>
        <taxon>Metazoa</taxon>
        <taxon>Ecdysozoa</taxon>
        <taxon>Arthropoda</taxon>
        <taxon>Chelicerata</taxon>
        <taxon>Arachnida</taxon>
        <taxon>Araneae</taxon>
        <taxon>Araneomorphae</taxon>
        <taxon>Entelegynae</taxon>
        <taxon>Eresoidea</taxon>
        <taxon>Eresidae</taxon>
        <taxon>Stegodyphus</taxon>
    </lineage>
</organism>
<protein>
    <submittedName>
        <fullName evidence="1">Uncharacterized protein</fullName>
    </submittedName>
</protein>
<dbReference type="OrthoDB" id="6437468at2759"/>
<dbReference type="EMBL" id="KK116389">
    <property type="protein sequence ID" value="KFM67642.1"/>
    <property type="molecule type" value="Genomic_DNA"/>
</dbReference>
<proteinExistence type="predicted"/>
<reference evidence="1 2" key="1">
    <citation type="submission" date="2013-11" db="EMBL/GenBank/DDBJ databases">
        <title>Genome sequencing of Stegodyphus mimosarum.</title>
        <authorList>
            <person name="Bechsgaard J."/>
        </authorList>
    </citation>
    <scope>NUCLEOTIDE SEQUENCE [LARGE SCALE GENOMIC DNA]</scope>
</reference>
<evidence type="ECO:0000313" key="1">
    <source>
        <dbReference type="EMBL" id="KFM67642.1"/>
    </source>
</evidence>
<accession>A0A087TRA3</accession>
<sequence length="265" mass="30490">MYQLCESLKTNSSSESDHSTISETFQKYLLEGRGWKILWTLDSIGLQNLLCLKDLIKLLILHVPVLMTLPVNPSTIPASLQRNPKHLPFSVCFPVSKRNKNILCNIDLSRPEVYVPRKKRAFQGKKRVRRKKIKPEIENDLNSSSGEDHLVLEPCIVPASQVKALHKVNSANSTCMQKSMSEVDESDEDEFVTDLSLTHLVRDFQFYSLSVIDYIYFILNMFQESALLDRRGFECTSFSSPSILEFALNTLKQIHSRYYSLHDWT</sequence>
<dbReference type="OMA" id="HRIDSPC"/>
<name>A0A087TRA3_STEMI</name>
<dbReference type="AlphaFoldDB" id="A0A087TRA3"/>
<feature type="non-terminal residue" evidence="1">
    <location>
        <position position="265"/>
    </location>
</feature>
<keyword evidence="2" id="KW-1185">Reference proteome</keyword>
<gene>
    <name evidence="1" type="ORF">X975_10708</name>
</gene>
<dbReference type="Proteomes" id="UP000054359">
    <property type="component" value="Unassembled WGS sequence"/>
</dbReference>